<dbReference type="PROSITE" id="PS51186">
    <property type="entry name" value="GNAT"/>
    <property type="match status" value="1"/>
</dbReference>
<dbReference type="Gene3D" id="3.40.630.30">
    <property type="match status" value="1"/>
</dbReference>
<reference evidence="2" key="1">
    <citation type="submission" date="2017-10" db="EMBL/GenBank/DDBJ databases">
        <title>Draft genome sequence of the planktic cyanobacteria Tychonema bourrellyi isolated from alpine lentic freshwater.</title>
        <authorList>
            <person name="Tett A."/>
            <person name="Armanini F."/>
            <person name="Asnicar F."/>
            <person name="Boscaini A."/>
            <person name="Pasolli E."/>
            <person name="Zolfo M."/>
            <person name="Donati C."/>
            <person name="Salmaso N."/>
            <person name="Segata N."/>
        </authorList>
    </citation>
    <scope>NUCLEOTIDE SEQUENCE</scope>
    <source>
        <strain evidence="2">FEM_GT703</strain>
    </source>
</reference>
<organism evidence="2 3">
    <name type="scientific">Tychonema bourrellyi FEM_GT703</name>
    <dbReference type="NCBI Taxonomy" id="2040638"/>
    <lineage>
        <taxon>Bacteria</taxon>
        <taxon>Bacillati</taxon>
        <taxon>Cyanobacteriota</taxon>
        <taxon>Cyanophyceae</taxon>
        <taxon>Oscillatoriophycideae</taxon>
        <taxon>Oscillatoriales</taxon>
        <taxon>Microcoleaceae</taxon>
        <taxon>Tychonema</taxon>
    </lineage>
</organism>
<feature type="domain" description="N-acetyltransferase" evidence="1">
    <location>
        <begin position="18"/>
        <end position="179"/>
    </location>
</feature>
<dbReference type="PANTHER" id="PTHR43792">
    <property type="entry name" value="GNAT FAMILY, PUTATIVE (AFU_ORTHOLOGUE AFUA_3G00765)-RELATED-RELATED"/>
    <property type="match status" value="1"/>
</dbReference>
<dbReference type="PANTHER" id="PTHR43792:SF9">
    <property type="entry name" value="RIBOSOMAL-PROTEIN-ALANINE ACETYLTRANSFERASE"/>
    <property type="match status" value="1"/>
</dbReference>
<evidence type="ECO:0000313" key="2">
    <source>
        <dbReference type="EMBL" id="PHX53659.1"/>
    </source>
</evidence>
<keyword evidence="3" id="KW-1185">Reference proteome</keyword>
<dbReference type="SUPFAM" id="SSF55729">
    <property type="entry name" value="Acyl-CoA N-acyltransferases (Nat)"/>
    <property type="match status" value="1"/>
</dbReference>
<comment type="caution">
    <text evidence="2">The sequence shown here is derived from an EMBL/GenBank/DDBJ whole genome shotgun (WGS) entry which is preliminary data.</text>
</comment>
<dbReference type="GO" id="GO:0008999">
    <property type="term" value="F:protein-N-terminal-alanine acetyltransferase activity"/>
    <property type="evidence" value="ECO:0007669"/>
    <property type="project" value="TreeGrafter"/>
</dbReference>
<protein>
    <submittedName>
        <fullName evidence="2">N-acetyltransferase</fullName>
    </submittedName>
</protein>
<proteinExistence type="predicted"/>
<dbReference type="AlphaFoldDB" id="A0A2G4EVW4"/>
<name>A0A2G4EVW4_9CYAN</name>
<gene>
    <name evidence="2" type="ORF">CP500_020325</name>
</gene>
<evidence type="ECO:0000313" key="3">
    <source>
        <dbReference type="Proteomes" id="UP000226442"/>
    </source>
</evidence>
<dbReference type="RefSeq" id="WP_096831398.1">
    <property type="nucleotide sequence ID" value="NZ_NXIB02000166.1"/>
</dbReference>
<dbReference type="InterPro" id="IPR000182">
    <property type="entry name" value="GNAT_dom"/>
</dbReference>
<dbReference type="OrthoDB" id="9785602at2"/>
<dbReference type="GO" id="GO:0005737">
    <property type="term" value="C:cytoplasm"/>
    <property type="evidence" value="ECO:0007669"/>
    <property type="project" value="TreeGrafter"/>
</dbReference>
<evidence type="ECO:0000259" key="1">
    <source>
        <dbReference type="PROSITE" id="PS51186"/>
    </source>
</evidence>
<dbReference type="EMBL" id="NXIB02000166">
    <property type="protein sequence ID" value="PHX53659.1"/>
    <property type="molecule type" value="Genomic_DNA"/>
</dbReference>
<dbReference type="InterPro" id="IPR051531">
    <property type="entry name" value="N-acetyltransferase"/>
</dbReference>
<dbReference type="Proteomes" id="UP000226442">
    <property type="component" value="Unassembled WGS sequence"/>
</dbReference>
<accession>A0A2G4EVW4</accession>
<dbReference type="Pfam" id="PF13302">
    <property type="entry name" value="Acetyltransf_3"/>
    <property type="match status" value="1"/>
</dbReference>
<sequence length="191" mass="22519">MQLLDILSNLPTIESERLLLRKITLNDASDMFEYGSDPQVSEYTTWSTHTSIEDTKYFIKSLVKMYKKRELVDWGIIHKAEKKFIGTCGYVGWSMTHSRAEMGYALSRKYWNQGYMSEAVNAMMEFGFREMHLNRIEAKCQVNNIASARVMEKVGMQLEGILRQQLFVKDEYWDIKIYSILRDDFFADRPY</sequence>
<dbReference type="InterPro" id="IPR016181">
    <property type="entry name" value="Acyl_CoA_acyltransferase"/>
</dbReference>